<evidence type="ECO:0000313" key="2">
    <source>
        <dbReference type="Proteomes" id="UP001629235"/>
    </source>
</evidence>
<dbReference type="Proteomes" id="UP001629235">
    <property type="component" value="Unassembled WGS sequence"/>
</dbReference>
<comment type="caution">
    <text evidence="1">The sequence shown here is derived from an EMBL/GenBank/DDBJ whole genome shotgun (WGS) entry which is preliminary data.</text>
</comment>
<gene>
    <name evidence="1" type="ORF">PQR01_03775</name>
</gene>
<proteinExistence type="predicted"/>
<evidence type="ECO:0000313" key="1">
    <source>
        <dbReference type="EMBL" id="MFM0102631.1"/>
    </source>
</evidence>
<reference evidence="1 2" key="1">
    <citation type="journal article" date="2024" name="Chem. Sci.">
        <title>Discovery of megapolipeptins by genome mining of a Burkholderiales bacteria collection.</title>
        <authorList>
            <person name="Paulo B.S."/>
            <person name="Recchia M.J.J."/>
            <person name="Lee S."/>
            <person name="Fergusson C.H."/>
            <person name="Romanowski S.B."/>
            <person name="Hernandez A."/>
            <person name="Krull N."/>
            <person name="Liu D.Y."/>
            <person name="Cavanagh H."/>
            <person name="Bos A."/>
            <person name="Gray C.A."/>
            <person name="Murphy B.T."/>
            <person name="Linington R.G."/>
            <person name="Eustaquio A.S."/>
        </authorList>
    </citation>
    <scope>NUCLEOTIDE SEQUENCE [LARGE SCALE GENOMIC DNA]</scope>
    <source>
        <strain evidence="1 2">RL18-126-BIB-B</strain>
    </source>
</reference>
<name>A0ACC7N8U2_9BURK</name>
<dbReference type="EMBL" id="JAQQDW010000004">
    <property type="protein sequence ID" value="MFM0102631.1"/>
    <property type="molecule type" value="Genomic_DNA"/>
</dbReference>
<accession>A0ACC7N8U2</accession>
<sequence>MHAAVSLWPLVGVAVIVIGFALRINPMLVVVGATVVTGVLASMPVTLILTQIGNGFVKTRNLPLIIILPLAVIGLLERYGLREQAQNWISKVRAATAGRLLISYLAVRELSAALGLVSLGGHAQMVRPLIAPMAEGAAINRHGPLSDELRNRVRAFAAATDNVGLFFGEDMFVAFGGIMLMHTLLADMKIDVTPVAIAMWGIPTALAAFLIHAVRLYRLDGYLARAVDPAAPRRAAAVTATPSESEGH</sequence>
<organism evidence="1 2">
    <name type="scientific">Paraburkholderia rhynchosiae</name>
    <dbReference type="NCBI Taxonomy" id="487049"/>
    <lineage>
        <taxon>Bacteria</taxon>
        <taxon>Pseudomonadati</taxon>
        <taxon>Pseudomonadota</taxon>
        <taxon>Betaproteobacteria</taxon>
        <taxon>Burkholderiales</taxon>
        <taxon>Burkholderiaceae</taxon>
        <taxon>Paraburkholderia</taxon>
    </lineage>
</organism>
<keyword evidence="2" id="KW-1185">Reference proteome</keyword>
<protein>
    <submittedName>
        <fullName evidence="1">DUF969 domain-containing protein</fullName>
    </submittedName>
</protein>